<feature type="region of interest" description="Disordered" evidence="3">
    <location>
        <begin position="269"/>
        <end position="307"/>
    </location>
</feature>
<evidence type="ECO:0000313" key="6">
    <source>
        <dbReference type="RefSeq" id="XP_030634971.1"/>
    </source>
</evidence>
<comment type="function">
    <text evidence="2">GTPase activator for the Rho-type GTPases by converting them to an inactive GDP-bound state.</text>
</comment>
<dbReference type="SMART" id="SM00324">
    <property type="entry name" value="RhoGAP"/>
    <property type="match status" value="1"/>
</dbReference>
<dbReference type="InterPro" id="IPR057323">
    <property type="entry name" value="RHG40/28/18_ubiquitin"/>
</dbReference>
<evidence type="ECO:0000259" key="4">
    <source>
        <dbReference type="PROSITE" id="PS50238"/>
    </source>
</evidence>
<keyword evidence="5" id="KW-1185">Reference proteome</keyword>
<evidence type="ECO:0000313" key="5">
    <source>
        <dbReference type="Proteomes" id="UP000504632"/>
    </source>
</evidence>
<keyword evidence="1" id="KW-0343">GTPase activation</keyword>
<evidence type="ECO:0000256" key="3">
    <source>
        <dbReference type="SAM" id="MobiDB-lite"/>
    </source>
</evidence>
<dbReference type="Pfam" id="PF00620">
    <property type="entry name" value="RhoGAP"/>
    <property type="match status" value="1"/>
</dbReference>
<accession>A0A6J2VUV7</accession>
<dbReference type="CTD" id="343578"/>
<dbReference type="GO" id="GO:0030833">
    <property type="term" value="P:regulation of actin filament polymerization"/>
    <property type="evidence" value="ECO:0007669"/>
    <property type="project" value="TreeGrafter"/>
</dbReference>
<dbReference type="PROSITE" id="PS50238">
    <property type="entry name" value="RHOGAP"/>
    <property type="match status" value="1"/>
</dbReference>
<proteinExistence type="predicted"/>
<organism evidence="5 6">
    <name type="scientific">Chanos chanos</name>
    <name type="common">Milkfish</name>
    <name type="synonym">Mugil chanos</name>
    <dbReference type="NCBI Taxonomy" id="29144"/>
    <lineage>
        <taxon>Eukaryota</taxon>
        <taxon>Metazoa</taxon>
        <taxon>Chordata</taxon>
        <taxon>Craniata</taxon>
        <taxon>Vertebrata</taxon>
        <taxon>Euteleostomi</taxon>
        <taxon>Actinopterygii</taxon>
        <taxon>Neopterygii</taxon>
        <taxon>Teleostei</taxon>
        <taxon>Ostariophysi</taxon>
        <taxon>Gonorynchiformes</taxon>
        <taxon>Chanidae</taxon>
        <taxon>Chanos</taxon>
    </lineage>
</organism>
<dbReference type="AlphaFoldDB" id="A0A6J2VUV7"/>
<feature type="compositionally biased region" description="Basic residues" evidence="3">
    <location>
        <begin position="271"/>
        <end position="280"/>
    </location>
</feature>
<dbReference type="SUPFAM" id="SSF48350">
    <property type="entry name" value="GTPase activation domain, GAP"/>
    <property type="match status" value="1"/>
</dbReference>
<dbReference type="GO" id="GO:0005737">
    <property type="term" value="C:cytoplasm"/>
    <property type="evidence" value="ECO:0007669"/>
    <property type="project" value="TreeGrafter"/>
</dbReference>
<dbReference type="InterPro" id="IPR008936">
    <property type="entry name" value="Rho_GTPase_activation_prot"/>
</dbReference>
<dbReference type="Proteomes" id="UP000504632">
    <property type="component" value="Chromosome 7"/>
</dbReference>
<dbReference type="FunFam" id="1.10.555.10:FF:000018">
    <property type="entry name" value="Rho GTPase activating protein 28"/>
    <property type="match status" value="1"/>
</dbReference>
<dbReference type="RefSeq" id="XP_030634971.1">
    <property type="nucleotide sequence ID" value="XM_030779111.1"/>
</dbReference>
<dbReference type="GO" id="GO:0005096">
    <property type="term" value="F:GTPase activator activity"/>
    <property type="evidence" value="ECO:0007669"/>
    <property type="project" value="UniProtKB-KW"/>
</dbReference>
<dbReference type="InterPro" id="IPR000198">
    <property type="entry name" value="RhoGAP_dom"/>
</dbReference>
<evidence type="ECO:0000256" key="2">
    <source>
        <dbReference type="ARBA" id="ARBA00055252"/>
    </source>
</evidence>
<dbReference type="OrthoDB" id="27680at2759"/>
<dbReference type="InParanoid" id="A0A6J2VUV7"/>
<name>A0A6J2VUV7_CHACN</name>
<dbReference type="PANTHER" id="PTHR14963">
    <property type="entry name" value="RHO GTPASE ACTIVATING PROTEIN 18,19-RELATED"/>
    <property type="match status" value="1"/>
</dbReference>
<feature type="region of interest" description="Disordered" evidence="3">
    <location>
        <begin position="337"/>
        <end position="368"/>
    </location>
</feature>
<dbReference type="GO" id="GO:0007165">
    <property type="term" value="P:signal transduction"/>
    <property type="evidence" value="ECO:0007669"/>
    <property type="project" value="InterPro"/>
</dbReference>
<protein>
    <submittedName>
        <fullName evidence="6">Rho GTPase-activating protein 40</fullName>
    </submittedName>
</protein>
<dbReference type="PANTHER" id="PTHR14963:SF4">
    <property type="entry name" value="RHO GTPASE-ACTIVATING PROTEIN 40"/>
    <property type="match status" value="1"/>
</dbReference>
<dbReference type="Gene3D" id="1.10.555.10">
    <property type="entry name" value="Rho GTPase activation protein"/>
    <property type="match status" value="1"/>
</dbReference>
<feature type="domain" description="Rho-GAP" evidence="4">
    <location>
        <begin position="562"/>
        <end position="761"/>
    </location>
</feature>
<evidence type="ECO:0000256" key="1">
    <source>
        <dbReference type="ARBA" id="ARBA00022468"/>
    </source>
</evidence>
<sequence length="911" mass="104902">MVELILDELDHKPDAVKFYCDSKVVLGYICNDSKRFFVYVHNRVHRIHQTTSPEQWRYVPSEQNPADLATRSVPASRLMDTMWFKEPNFLYKPPEPEVHKLFELIDPEMDEEVRLQASTFATHVEARRLTSERFQCFSTWNSLLRAIFLLIHQARSHRSGSMDTSQHTCRGWHRCRKPRTPEELAAAKRLILESVQRDTYPNEYAALRANKEVSSSSSILNLDPYISDGLLRREYVRSLGRRLKGKPYGINEQFPPLIMERRRILLPIYHNNRKNGKRARPLTTSDHPQRRNSTAGSLKDASSTEMNVEPWEDLQHFPREQLDKLCLDSFWSEVETIRQGSTEREAPDSCRRNSRQSEEGEQEEQWLQDAGLSPQIGQGEEGVEKVTLLSTLTRTQAAAVQRRIDSYTASKCVRNKTLPRDIRDFFNSQITQSQRKTLALDHRVREEDKKAEAVSVLEPQGGPQREEIFITDIAYCEQVAIWIKLPGKRSQQRKEDSTLPRVVCPQGRLGVTRIQDLSQQDMKKVRQLALIEMTALSDLLELDMKRHKTCKRKTPDSPLFGISLTSLLESDQKIKESTSIPLILQALLSFLEKKGIDSEGILRISGSQSRIKAVQQKLENTFYSGGFIWDDVSPHDAAALLKKFIRELPSPLLTAEHLNTFTAVRDIPELKQKLQVLNLLVLLLPEPNRNTLKAVLEFFSNVVSRERRNRMNLWAVSTVMAPNLFLHSAVLNRHMEGEERGLAEQAANILRLLIHYQDLLWTIPNFLMSQLRKLNENSHRRYQFYDKRIKNLLRKMHSDIKDKPDKNSIEPCRTVKIQLGDIHSGSMEVLLNTNSRTADLLILVHKELCSSDNGKALLRRNGSLTYPDCVVYEVGGNIGEHCLDPEAHLLDLYNNNPSGEWVIRLKPSRGR</sequence>
<dbReference type="GeneID" id="115816141"/>
<feature type="compositionally biased region" description="Basic and acidic residues" evidence="3">
    <location>
        <begin position="341"/>
        <end position="358"/>
    </location>
</feature>
<gene>
    <name evidence="6" type="primary">arhgap40</name>
</gene>
<dbReference type="GO" id="GO:0051056">
    <property type="term" value="P:regulation of small GTPase mediated signal transduction"/>
    <property type="evidence" value="ECO:0007669"/>
    <property type="project" value="TreeGrafter"/>
</dbReference>
<reference evidence="6" key="1">
    <citation type="submission" date="2025-08" db="UniProtKB">
        <authorList>
            <consortium name="RefSeq"/>
        </authorList>
    </citation>
    <scope>IDENTIFICATION</scope>
</reference>
<dbReference type="Pfam" id="PF25442">
    <property type="entry name" value="Ubiquitin_RHG40_C"/>
    <property type="match status" value="1"/>
</dbReference>
<feature type="compositionally biased region" description="Polar residues" evidence="3">
    <location>
        <begin position="282"/>
        <end position="306"/>
    </location>
</feature>